<dbReference type="AlphaFoldDB" id="A0A137PH96"/>
<dbReference type="PROSITE" id="PS00678">
    <property type="entry name" value="WD_REPEATS_1"/>
    <property type="match status" value="3"/>
</dbReference>
<dbReference type="Gene3D" id="1.25.40.500">
    <property type="entry name" value="TFIID subunit TAF5, NTD2 domain"/>
    <property type="match status" value="1"/>
</dbReference>
<dbReference type="GO" id="GO:0005669">
    <property type="term" value="C:transcription factor TFIID complex"/>
    <property type="evidence" value="ECO:0007669"/>
    <property type="project" value="TreeGrafter"/>
</dbReference>
<dbReference type="GO" id="GO:0016251">
    <property type="term" value="F:RNA polymerase II general transcription initiation factor activity"/>
    <property type="evidence" value="ECO:0007669"/>
    <property type="project" value="TreeGrafter"/>
</dbReference>
<evidence type="ECO:0000256" key="5">
    <source>
        <dbReference type="ARBA" id="ARBA00023163"/>
    </source>
</evidence>
<feature type="domain" description="TFIID subunit TAF5 NTD2" evidence="9">
    <location>
        <begin position="188"/>
        <end position="287"/>
    </location>
</feature>
<dbReference type="PROSITE" id="PS50294">
    <property type="entry name" value="WD_REPEATS_REGION"/>
    <property type="match status" value="5"/>
</dbReference>
<evidence type="ECO:0000256" key="8">
    <source>
        <dbReference type="SAM" id="MobiDB-lite"/>
    </source>
</evidence>
<dbReference type="CDD" id="cd00200">
    <property type="entry name" value="WD40"/>
    <property type="match status" value="1"/>
</dbReference>
<dbReference type="InterPro" id="IPR019775">
    <property type="entry name" value="WD40_repeat_CS"/>
</dbReference>
<dbReference type="CDD" id="cd08044">
    <property type="entry name" value="TAF5_NTD2"/>
    <property type="match status" value="1"/>
</dbReference>
<feature type="repeat" description="WD" evidence="7">
    <location>
        <begin position="535"/>
        <end position="576"/>
    </location>
</feature>
<proteinExistence type="predicted"/>
<evidence type="ECO:0000256" key="6">
    <source>
        <dbReference type="ARBA" id="ARBA00023242"/>
    </source>
</evidence>
<dbReference type="Pfam" id="PF00400">
    <property type="entry name" value="WD40"/>
    <property type="match status" value="5"/>
</dbReference>
<evidence type="ECO:0000256" key="2">
    <source>
        <dbReference type="ARBA" id="ARBA00022574"/>
    </source>
</evidence>
<evidence type="ECO:0000313" key="11">
    <source>
        <dbReference type="Proteomes" id="UP000070444"/>
    </source>
</evidence>
<feature type="compositionally biased region" description="Basic and acidic residues" evidence="8">
    <location>
        <begin position="360"/>
        <end position="382"/>
    </location>
</feature>
<dbReference type="PANTHER" id="PTHR19879">
    <property type="entry name" value="TRANSCRIPTION INITIATION FACTOR TFIID"/>
    <property type="match status" value="1"/>
</dbReference>
<dbReference type="InterPro" id="IPR001680">
    <property type="entry name" value="WD40_rpt"/>
</dbReference>
<accession>A0A137PH96</accession>
<dbReference type="OrthoDB" id="10266330at2759"/>
<dbReference type="EMBL" id="KQ964424">
    <property type="protein sequence ID" value="KXN74373.1"/>
    <property type="molecule type" value="Genomic_DNA"/>
</dbReference>
<keyword evidence="3" id="KW-0677">Repeat</keyword>
<dbReference type="SUPFAM" id="SSF50978">
    <property type="entry name" value="WD40 repeat-like"/>
    <property type="match status" value="1"/>
</dbReference>
<keyword evidence="6" id="KW-0539">Nucleus</keyword>
<keyword evidence="5" id="KW-0804">Transcription</keyword>
<evidence type="ECO:0000256" key="3">
    <source>
        <dbReference type="ARBA" id="ARBA00022737"/>
    </source>
</evidence>
<feature type="compositionally biased region" description="Polar residues" evidence="8">
    <location>
        <begin position="16"/>
        <end position="40"/>
    </location>
</feature>
<evidence type="ECO:0000256" key="4">
    <source>
        <dbReference type="ARBA" id="ARBA00023015"/>
    </source>
</evidence>
<evidence type="ECO:0000259" key="9">
    <source>
        <dbReference type="Pfam" id="PF04494"/>
    </source>
</evidence>
<dbReference type="GO" id="GO:0006367">
    <property type="term" value="P:transcription initiation at RNA polymerase II promoter"/>
    <property type="evidence" value="ECO:0007669"/>
    <property type="project" value="TreeGrafter"/>
</dbReference>
<dbReference type="InterPro" id="IPR015943">
    <property type="entry name" value="WD40/YVTN_repeat-like_dom_sf"/>
</dbReference>
<dbReference type="InterPro" id="IPR036322">
    <property type="entry name" value="WD40_repeat_dom_sf"/>
</dbReference>
<protein>
    <submittedName>
        <fullName evidence="10">WD40 repeat-like protein</fullName>
    </submittedName>
</protein>
<keyword evidence="11" id="KW-1185">Reference proteome</keyword>
<dbReference type="InterPro" id="IPR020472">
    <property type="entry name" value="WD40_PAC1"/>
</dbReference>
<comment type="subcellular location">
    <subcellularLocation>
        <location evidence="1">Nucleus</location>
    </subcellularLocation>
</comment>
<evidence type="ECO:0000256" key="1">
    <source>
        <dbReference type="ARBA" id="ARBA00004123"/>
    </source>
</evidence>
<feature type="region of interest" description="Disordered" evidence="8">
    <location>
        <begin position="360"/>
        <end position="398"/>
    </location>
</feature>
<keyword evidence="2 7" id="KW-0853">WD repeat</keyword>
<dbReference type="Gene3D" id="2.130.10.10">
    <property type="entry name" value="YVTN repeat-like/Quinoprotein amine dehydrogenase"/>
    <property type="match status" value="3"/>
</dbReference>
<dbReference type="InterPro" id="IPR007582">
    <property type="entry name" value="TFIID_NTD2"/>
</dbReference>
<dbReference type="PROSITE" id="PS50082">
    <property type="entry name" value="WD_REPEATS_2"/>
    <property type="match status" value="5"/>
</dbReference>
<dbReference type="PRINTS" id="PR00320">
    <property type="entry name" value="GPROTEINBRPT"/>
</dbReference>
<sequence>MNNPSQSSEAIREPSSESPLNPQTPSQNTAQNPVSISQVSNIQPNIQPAPPVNNQNPPEQVLNPSSSAEANVTGEIITADNEDDPNSKDPKSSDPVPRPPQTLDTVIKNFFQGRGYPIDIPTAASISTQLIANNPQPTQPSFQNTSSQHHGFQNTGFKDTGALVSTPSNNFSNDDEFAEVLRQHALSSQPSDYSNSYLEYRNWSHNSLEMYKTELSSLLYPLFIHSYLDLLYRQEISEARSFFEKFYEDHTTYFSEDLQKFKALTLSSNPMDHELVKTFRGNKFGIKSPYLLNLRIINKWVNVVVTDAIPDEGDPRGCYIGITGHIQQELNQLTQEKLHLGKRPIPQEMRSEVELLAKEEDQAANPNKEDPNAEKAKPKEGEVTTPTTAPTTNQYKDAKTNSLLNTLKRYYDDIDPEIAQNDDLPLPPYKGADTKRELEFIKDLRHRISLGGESKALPSICCYTWHNSNNNINCTTMSDNLNLMAIGTRDSYIGLYSLLNEPLRSLKGTINPAMVKDASDLNRMRERGLATNRKLVGHSGPVFGMSFSQDNQCLLSCSEDKTVRLWSLETYQSLVVYKGHNFPIWDVDFSPTSYYFATASLDRTSRLWSTDHPSPLRVFTGHLSDVDTVKFHPNSKYLMTGSTDKTARLWDVNRGSCVRVFTGHTSPVYKIAVSPDGKSMATAGIDNSIMVWDLGSGRRSYHFELGGSAILSPKTVHSLEFSADSNVLFSADSDCSIKIWDVKSNIENVHQDNDQNGIEKIDEDLSKPKGLISEFKTKGTPIKYLKCTRRNLLLGVGTFNTL</sequence>
<dbReference type="Proteomes" id="UP000070444">
    <property type="component" value="Unassembled WGS sequence"/>
</dbReference>
<gene>
    <name evidence="10" type="ORF">CONCODRAFT_82968</name>
</gene>
<feature type="repeat" description="WD" evidence="7">
    <location>
        <begin position="619"/>
        <end position="660"/>
    </location>
</feature>
<dbReference type="STRING" id="796925.A0A137PH96"/>
<feature type="region of interest" description="Disordered" evidence="8">
    <location>
        <begin position="1"/>
        <end position="103"/>
    </location>
</feature>
<evidence type="ECO:0000256" key="7">
    <source>
        <dbReference type="PROSITE-ProRule" id="PRU00221"/>
    </source>
</evidence>
<dbReference type="PANTHER" id="PTHR19879:SF1">
    <property type="entry name" value="CANNONBALL-RELATED"/>
    <property type="match status" value="1"/>
</dbReference>
<evidence type="ECO:0000313" key="10">
    <source>
        <dbReference type="EMBL" id="KXN74373.1"/>
    </source>
</evidence>
<feature type="compositionally biased region" description="Low complexity" evidence="8">
    <location>
        <begin position="41"/>
        <end position="64"/>
    </location>
</feature>
<keyword evidence="4" id="KW-0805">Transcription regulation</keyword>
<dbReference type="SMART" id="SM00320">
    <property type="entry name" value="WD40"/>
    <property type="match status" value="6"/>
</dbReference>
<feature type="repeat" description="WD" evidence="7">
    <location>
        <begin position="661"/>
        <end position="702"/>
    </location>
</feature>
<name>A0A137PH96_CONC2</name>
<dbReference type="InterPro" id="IPR037264">
    <property type="entry name" value="TFIID_NTD2_sf"/>
</dbReference>
<reference evidence="10 11" key="1">
    <citation type="journal article" date="2015" name="Genome Biol. Evol.">
        <title>Phylogenomic analyses indicate that early fungi evolved digesting cell walls of algal ancestors of land plants.</title>
        <authorList>
            <person name="Chang Y."/>
            <person name="Wang S."/>
            <person name="Sekimoto S."/>
            <person name="Aerts A.L."/>
            <person name="Choi C."/>
            <person name="Clum A."/>
            <person name="LaButti K.M."/>
            <person name="Lindquist E.A."/>
            <person name="Yee Ngan C."/>
            <person name="Ohm R.A."/>
            <person name="Salamov A.A."/>
            <person name="Grigoriev I.V."/>
            <person name="Spatafora J.W."/>
            <person name="Berbee M.L."/>
        </authorList>
    </citation>
    <scope>NUCLEOTIDE SEQUENCE [LARGE SCALE GENOMIC DNA]</scope>
    <source>
        <strain evidence="10 11">NRRL 28638</strain>
    </source>
</reference>
<dbReference type="OMA" id="HNHPVWD"/>
<feature type="region of interest" description="Disordered" evidence="8">
    <location>
        <begin position="132"/>
        <end position="158"/>
    </location>
</feature>
<organism evidence="10 11">
    <name type="scientific">Conidiobolus coronatus (strain ATCC 28846 / CBS 209.66 / NRRL 28638)</name>
    <name type="common">Delacroixia coronata</name>
    <dbReference type="NCBI Taxonomy" id="796925"/>
    <lineage>
        <taxon>Eukaryota</taxon>
        <taxon>Fungi</taxon>
        <taxon>Fungi incertae sedis</taxon>
        <taxon>Zoopagomycota</taxon>
        <taxon>Entomophthoromycotina</taxon>
        <taxon>Entomophthoromycetes</taxon>
        <taxon>Entomophthorales</taxon>
        <taxon>Ancylistaceae</taxon>
        <taxon>Conidiobolus</taxon>
    </lineage>
</organism>
<dbReference type="SUPFAM" id="SSF160897">
    <property type="entry name" value="Taf5 N-terminal domain-like"/>
    <property type="match status" value="1"/>
</dbReference>
<dbReference type="Pfam" id="PF04494">
    <property type="entry name" value="TFIID_NTD2"/>
    <property type="match status" value="1"/>
</dbReference>
<feature type="repeat" description="WD" evidence="7">
    <location>
        <begin position="716"/>
        <end position="744"/>
    </location>
</feature>
<feature type="repeat" description="WD" evidence="7">
    <location>
        <begin position="577"/>
        <end position="618"/>
    </location>
</feature>